<feature type="domain" description="IPT/TIG" evidence="14">
    <location>
        <begin position="340"/>
        <end position="429"/>
    </location>
</feature>
<keyword evidence="4 12" id="KW-0812">Transmembrane</keyword>
<dbReference type="Proteomes" id="UP000014500">
    <property type="component" value="Unassembled WGS sequence"/>
</dbReference>
<proteinExistence type="inferred from homology"/>
<evidence type="ECO:0000256" key="6">
    <source>
        <dbReference type="ARBA" id="ARBA00022737"/>
    </source>
</evidence>
<dbReference type="EnsemblMetazoa" id="SMAR001575-RA">
    <property type="protein sequence ID" value="SMAR001575-PA"/>
    <property type="gene ID" value="SMAR001575"/>
</dbReference>
<dbReference type="InterPro" id="IPR016201">
    <property type="entry name" value="PSI"/>
</dbReference>
<keyword evidence="6" id="KW-0677">Repeat</keyword>
<feature type="domain" description="PSI" evidence="13">
    <location>
        <begin position="292"/>
        <end position="339"/>
    </location>
</feature>
<evidence type="ECO:0000256" key="9">
    <source>
        <dbReference type="ARBA" id="ARBA00023157"/>
    </source>
</evidence>
<dbReference type="InterPro" id="IPR031424">
    <property type="entry name" value="QVR-like"/>
</dbReference>
<dbReference type="CDD" id="cd23595">
    <property type="entry name" value="TFP_LU_ECD_Qvr"/>
    <property type="match status" value="1"/>
</dbReference>
<sequence length="1831" mass="206385">MKQCLNSSQSGCTVKATCQNATKSELGRSPPRWVSLGSQQCIDFESVNPDTIPINEIRLLHLTIHELPQLPFGAKYLCVFGNTSPIEAQVSPNGLICATPDISQRPTIAKDEDHATVYLSVRSSETNTDFVSRSFHYFDCSIHSNCKTCTKSRWACSWCVYENTCTNNITSCQQTVISGENNPRQFANHGSSYCPRFRPGSKILLPHEIPTEIEVAVENLALPQLGQTGYQCILEIEEAKAVVPAKIKGTNFVVCGRRAYTYQAQTGEKTAKLTVVWNGNHLVDTTRVILYKCPILGSHRGHSDCSLCLTQDTKYKCAWCDNSCSYTVSCRRPPVNACPQPRIDLIRPLSAPIEGGTLVTIEGGNLGLSAEEVSNKVFIGDIPCELVEYNVSVRIVCRVGRSNKGEIEAAIRVGNKAGQTISSEKFQYKDIKVTKVSPNLGPQSGGTRLSIQGNHLNIGSNVAVYLDDLPCRVDSSLTTSAHLSCLTTRASTPDRVLNKLVVSVDGANRTLNYTFAFTRDPTISKISPTESFLSGGRHILVEGTDLTSIQLPRMAVYHKSKAVNETNCNVLNQTLMECPSPPVNKAQLQKFIRNRRYASGLKGELRLRIGFIMDEVQSVMNLADNFPDVKHELVYFDDPKFIPFDRDRIKLYKGDTLVIEGQNLKRATEQHEVNVTIGTKICNVTSLAMTQLVCTPPTHQPAGTDELGRITEHELPLVVIRVGDSLRFPIGYLRYEMMKHYEFPPEAIGGIAAGGAFLVLLSIVTLIVYRRKSTQAERDYKRIQIQMDTLESNVRNECFAELQTDMTDLTSDLEATGIPFFDYNTYLMNVFFPGVSEDIFQEKNNWTKTMPTNYYNAMLQFEQLLCTGNYSLNSISPIIPSNVDLEHGRAKVFHLVKHDDQHPQNSNERTHKAITEIFLTRLLTTKGTVHKFVDDFFHTILTTNEFFPPAIKWLFDFFDESAREHNITNPEVTFTWKSNCLSLRFWVHMLMHPNYIFDMAANQAVDECLGVISQAFMESFSTTEHRLGKDSPTDKLLFAKDIPHYRELLKQFYSRIQQLPQITDQEMNSTMQQFCLVQDKKLDHMSALKALHHVYANKHEAKINGREVNFTLSNRNECSLIEFDPEFPIENITFRTFHALKAGKTQNFINCTWKQKYLENKILGHVIHQAGNEADHVCDLIEFPQDVYRNLDKNNVFSIDFLPTELFNVDKMSISSILSSKRIKRSKSKRISFMYNRKKSELLVNIPDPDDIYDDFFLINNDEDPLPHQIVIGLQPEEGNFCISIDPNFISEIFNLTGEDDFPDSNCSYNGAIDEWNVTIDIKSNSQKKQIELSLFPFDICPVELKVSLSRHDESEPFVHNCRIPSYFYPVRTDILSTANWIKPICDACPDNGSLIRYSKIIELAPVGDSNTPKVSNVGPTGNPSVEFSIILSVIAGVVVLITASGSHDDFENQNVIENMADIIRKVKEISKENKRKIMIVALALNPTLKTAIEKFVRVLNTNYYCEVVVADPSTVRNDCGRLNLTLLNDSIGHTMETCNKIVFIKPITDLERTLVASSFSEAIFLNCRETIIAGWPRKWSSKNVAIVELSVGNENTFKVLENHYLHTYSLPSYFAHLFGFIHNVSGDVINEKKFEEYWKAENDLTLEDFKLFLEDCQKSSSMLASTASRLISWFSVLMDICVPYLHLILAVLLARPTVFAEEECTRSSGGAIACFECSTDTHLYCQDPFNYTQDPKLLPPVEECMGCCVKIVQNDKSRSKTVTRTCTKKLKINLFMVDHVCMLESNGQGHMCFCEEDQCNGGPSSKLGFSASWLLVVGLGLVSTTLFYRR</sequence>
<keyword evidence="9" id="KW-1015">Disulfide bond</keyword>
<dbReference type="GO" id="GO:0017154">
    <property type="term" value="F:semaphorin receptor activity"/>
    <property type="evidence" value="ECO:0007669"/>
    <property type="project" value="InterPro"/>
</dbReference>
<keyword evidence="10" id="KW-0675">Receptor</keyword>
<feature type="domain" description="PSI" evidence="13">
    <location>
        <begin position="139"/>
        <end position="195"/>
    </location>
</feature>
<dbReference type="InterPro" id="IPR014756">
    <property type="entry name" value="Ig_E-set"/>
</dbReference>
<feature type="domain" description="IPT/TIG" evidence="14">
    <location>
        <begin position="638"/>
        <end position="736"/>
    </location>
</feature>
<dbReference type="GO" id="GO:0097374">
    <property type="term" value="P:sensory neuron axon guidance"/>
    <property type="evidence" value="ECO:0007669"/>
    <property type="project" value="TreeGrafter"/>
</dbReference>
<dbReference type="Gene3D" id="1.10.506.10">
    <property type="entry name" value="GTPase Activation - p120gap, domain 1"/>
    <property type="match status" value="2"/>
</dbReference>
<dbReference type="Pfam" id="PF01833">
    <property type="entry name" value="TIG"/>
    <property type="match status" value="4"/>
</dbReference>
<dbReference type="InterPro" id="IPR031148">
    <property type="entry name" value="Plexin"/>
</dbReference>
<dbReference type="InterPro" id="IPR013783">
    <property type="entry name" value="Ig-like_fold"/>
</dbReference>
<keyword evidence="16" id="KW-1185">Reference proteome</keyword>
<evidence type="ECO:0000256" key="2">
    <source>
        <dbReference type="ARBA" id="ARBA00010297"/>
    </source>
</evidence>
<dbReference type="SMART" id="SM00423">
    <property type="entry name" value="PSI"/>
    <property type="match status" value="2"/>
</dbReference>
<evidence type="ECO:0000256" key="8">
    <source>
        <dbReference type="ARBA" id="ARBA00023136"/>
    </source>
</evidence>
<name>T1IKW3_STRMM</name>
<dbReference type="FunFam" id="2.60.40.10:FF:000071">
    <property type="entry name" value="Plexin A2"/>
    <property type="match status" value="1"/>
</dbReference>
<dbReference type="GO" id="GO:0007162">
    <property type="term" value="P:negative regulation of cell adhesion"/>
    <property type="evidence" value="ECO:0007669"/>
    <property type="project" value="TreeGrafter"/>
</dbReference>
<dbReference type="Pfam" id="PF17064">
    <property type="entry name" value="QVR"/>
    <property type="match status" value="1"/>
</dbReference>
<dbReference type="SMART" id="SM00429">
    <property type="entry name" value="IPT"/>
    <property type="match status" value="4"/>
</dbReference>
<evidence type="ECO:0000256" key="7">
    <source>
        <dbReference type="ARBA" id="ARBA00022989"/>
    </source>
</evidence>
<dbReference type="GO" id="GO:0008045">
    <property type="term" value="P:motor neuron axon guidance"/>
    <property type="evidence" value="ECO:0007669"/>
    <property type="project" value="TreeGrafter"/>
</dbReference>
<feature type="domain" description="IPT/TIG" evidence="14">
    <location>
        <begin position="520"/>
        <end position="610"/>
    </location>
</feature>
<dbReference type="InterPro" id="IPR041362">
    <property type="entry name" value="TIG2_plexin"/>
</dbReference>
<dbReference type="InterPro" id="IPR002909">
    <property type="entry name" value="IPT_dom"/>
</dbReference>
<dbReference type="InterPro" id="IPR041019">
    <property type="entry name" value="TIG1_plexin"/>
</dbReference>
<dbReference type="Gene3D" id="2.60.40.10">
    <property type="entry name" value="Immunoglobulins"/>
    <property type="match status" value="6"/>
</dbReference>
<dbReference type="InterPro" id="IPR057533">
    <property type="entry name" value="PSI_Plexin-B"/>
</dbReference>
<dbReference type="STRING" id="126957.T1IKW3"/>
<dbReference type="HOGENOM" id="CLU_237361_0_0_1"/>
<dbReference type="Pfam" id="PF08337">
    <property type="entry name" value="Plexin_cytopl"/>
    <property type="match status" value="1"/>
</dbReference>
<evidence type="ECO:0000256" key="4">
    <source>
        <dbReference type="ARBA" id="ARBA00022692"/>
    </source>
</evidence>
<evidence type="ECO:0000313" key="15">
    <source>
        <dbReference type="EnsemblMetazoa" id="SMAR001575-PA"/>
    </source>
</evidence>
<dbReference type="GO" id="GO:0030334">
    <property type="term" value="P:regulation of cell migration"/>
    <property type="evidence" value="ECO:0007669"/>
    <property type="project" value="TreeGrafter"/>
</dbReference>
<dbReference type="GO" id="GO:0008360">
    <property type="term" value="P:regulation of cell shape"/>
    <property type="evidence" value="ECO:0007669"/>
    <property type="project" value="TreeGrafter"/>
</dbReference>
<dbReference type="FunFam" id="2.60.40.10:FF:000203">
    <property type="entry name" value="Plexin B2"/>
    <property type="match status" value="1"/>
</dbReference>
<evidence type="ECO:0000256" key="3">
    <source>
        <dbReference type="ARBA" id="ARBA00022475"/>
    </source>
</evidence>
<feature type="domain" description="IPT/TIG" evidence="14">
    <location>
        <begin position="430"/>
        <end position="518"/>
    </location>
</feature>
<dbReference type="GO" id="GO:0050772">
    <property type="term" value="P:positive regulation of axonogenesis"/>
    <property type="evidence" value="ECO:0007669"/>
    <property type="project" value="TreeGrafter"/>
</dbReference>
<dbReference type="InterPro" id="IPR008936">
    <property type="entry name" value="Rho_GTPase_activation_prot"/>
</dbReference>
<dbReference type="PANTHER" id="PTHR22625">
    <property type="entry name" value="PLEXIN"/>
    <property type="match status" value="1"/>
</dbReference>
<feature type="transmembrane region" description="Helical" evidence="12">
    <location>
        <begin position="1811"/>
        <end position="1829"/>
    </location>
</feature>
<dbReference type="Pfam" id="PF24479">
    <property type="entry name" value="PSI_PlexinA-B"/>
    <property type="match status" value="1"/>
</dbReference>
<dbReference type="InterPro" id="IPR013548">
    <property type="entry name" value="Plexin_cytoplasmic_RasGAP_dom"/>
</dbReference>
<comment type="subcellular location">
    <subcellularLocation>
        <location evidence="1">Cell membrane</location>
        <topology evidence="1">Single-pass type I membrane protein</topology>
    </subcellularLocation>
</comment>
<evidence type="ECO:0000256" key="10">
    <source>
        <dbReference type="ARBA" id="ARBA00023170"/>
    </source>
</evidence>
<reference evidence="15" key="2">
    <citation type="submission" date="2015-02" db="UniProtKB">
        <authorList>
            <consortium name="EnsemblMetazoa"/>
        </authorList>
    </citation>
    <scope>IDENTIFICATION</scope>
</reference>
<dbReference type="SUPFAM" id="SSF48350">
    <property type="entry name" value="GTPase activation domain, GAP"/>
    <property type="match status" value="1"/>
</dbReference>
<dbReference type="CDD" id="cd00603">
    <property type="entry name" value="IPT_PCSR"/>
    <property type="match status" value="1"/>
</dbReference>
<evidence type="ECO:0000259" key="13">
    <source>
        <dbReference type="SMART" id="SM00423"/>
    </source>
</evidence>
<dbReference type="PhylomeDB" id="T1IKW3"/>
<dbReference type="GO" id="GO:0002116">
    <property type="term" value="C:semaphorin receptor complex"/>
    <property type="evidence" value="ECO:0007669"/>
    <property type="project" value="TreeGrafter"/>
</dbReference>
<accession>T1IKW3</accession>
<dbReference type="EMBL" id="JH430662">
    <property type="status" value="NOT_ANNOTATED_CDS"/>
    <property type="molecule type" value="Genomic_DNA"/>
</dbReference>
<dbReference type="Pfam" id="PF24317">
    <property type="entry name" value="PSI_Plexin-B"/>
    <property type="match status" value="1"/>
</dbReference>
<evidence type="ECO:0000256" key="5">
    <source>
        <dbReference type="ARBA" id="ARBA00022729"/>
    </source>
</evidence>
<evidence type="ECO:0000256" key="11">
    <source>
        <dbReference type="ARBA" id="ARBA00023180"/>
    </source>
</evidence>
<dbReference type="eggNOG" id="KOG3610">
    <property type="taxonomic scope" value="Eukaryota"/>
</dbReference>
<keyword evidence="3" id="KW-1003">Cell membrane</keyword>
<keyword evidence="8 12" id="KW-0472">Membrane</keyword>
<organism evidence="15 16">
    <name type="scientific">Strigamia maritima</name>
    <name type="common">European centipede</name>
    <name type="synonym">Geophilus maritimus</name>
    <dbReference type="NCBI Taxonomy" id="126957"/>
    <lineage>
        <taxon>Eukaryota</taxon>
        <taxon>Metazoa</taxon>
        <taxon>Ecdysozoa</taxon>
        <taxon>Arthropoda</taxon>
        <taxon>Myriapoda</taxon>
        <taxon>Chilopoda</taxon>
        <taxon>Pleurostigmophora</taxon>
        <taxon>Geophilomorpha</taxon>
        <taxon>Linotaeniidae</taxon>
        <taxon>Strigamia</taxon>
    </lineage>
</organism>
<dbReference type="GO" id="GO:0030431">
    <property type="term" value="P:sleep"/>
    <property type="evidence" value="ECO:0007669"/>
    <property type="project" value="InterPro"/>
</dbReference>
<dbReference type="GO" id="GO:0032222">
    <property type="term" value="P:regulation of synaptic transmission, cholinergic"/>
    <property type="evidence" value="ECO:0007669"/>
    <property type="project" value="InterPro"/>
</dbReference>
<evidence type="ECO:0000256" key="12">
    <source>
        <dbReference type="SAM" id="Phobius"/>
    </source>
</evidence>
<dbReference type="GO" id="GO:0005886">
    <property type="term" value="C:plasma membrane"/>
    <property type="evidence" value="ECO:0007669"/>
    <property type="project" value="UniProtKB-SubCell"/>
</dbReference>
<keyword evidence="11" id="KW-0325">Glycoprotein</keyword>
<comment type="similarity">
    <text evidence="2">Belongs to the plexin family.</text>
</comment>
<evidence type="ECO:0000256" key="1">
    <source>
        <dbReference type="ARBA" id="ARBA00004251"/>
    </source>
</evidence>
<protein>
    <submittedName>
        <fullName evidence="15">Uncharacterized protein</fullName>
    </submittedName>
</protein>
<reference evidence="16" key="1">
    <citation type="submission" date="2011-05" db="EMBL/GenBank/DDBJ databases">
        <authorList>
            <person name="Richards S.R."/>
            <person name="Qu J."/>
            <person name="Jiang H."/>
            <person name="Jhangiani S.N."/>
            <person name="Agravi P."/>
            <person name="Goodspeed R."/>
            <person name="Gross S."/>
            <person name="Mandapat C."/>
            <person name="Jackson L."/>
            <person name="Mathew T."/>
            <person name="Pu L."/>
            <person name="Thornton R."/>
            <person name="Saada N."/>
            <person name="Wilczek-Boney K.B."/>
            <person name="Lee S."/>
            <person name="Kovar C."/>
            <person name="Wu Y."/>
            <person name="Scherer S.E."/>
            <person name="Worley K.C."/>
            <person name="Muzny D.M."/>
            <person name="Gibbs R."/>
        </authorList>
    </citation>
    <scope>NUCLEOTIDE SEQUENCE</scope>
    <source>
        <strain evidence="16">Brora</strain>
    </source>
</reference>
<dbReference type="SUPFAM" id="SSF81296">
    <property type="entry name" value="E set domains"/>
    <property type="match status" value="3"/>
</dbReference>
<dbReference type="Pfam" id="PF17960">
    <property type="entry name" value="TIG_plexin"/>
    <property type="match status" value="1"/>
</dbReference>
<keyword evidence="5" id="KW-0732">Signal</keyword>
<keyword evidence="7 12" id="KW-1133">Transmembrane helix</keyword>
<dbReference type="Pfam" id="PF18020">
    <property type="entry name" value="TIG_2"/>
    <property type="match status" value="1"/>
</dbReference>
<evidence type="ECO:0000259" key="14">
    <source>
        <dbReference type="SMART" id="SM00429"/>
    </source>
</evidence>
<evidence type="ECO:0000313" key="16">
    <source>
        <dbReference type="Proteomes" id="UP000014500"/>
    </source>
</evidence>
<dbReference type="PANTHER" id="PTHR22625:SF44">
    <property type="entry name" value="PLEXIN-B"/>
    <property type="match status" value="1"/>
</dbReference>